<protein>
    <recommendedName>
        <fullName evidence="8">C2H2-type domain-containing protein</fullName>
    </recommendedName>
</protein>
<dbReference type="GO" id="GO:0000981">
    <property type="term" value="F:DNA-binding transcription factor activity, RNA polymerase II-specific"/>
    <property type="evidence" value="ECO:0007669"/>
    <property type="project" value="InterPro"/>
</dbReference>
<feature type="domain" description="C2H2-type" evidence="8">
    <location>
        <begin position="7"/>
        <end position="34"/>
    </location>
</feature>
<name>W6YGS7_COCC2</name>
<evidence type="ECO:0000313" key="9">
    <source>
        <dbReference type="EMBL" id="EUC30521.1"/>
    </source>
</evidence>
<dbReference type="GO" id="GO:0000978">
    <property type="term" value="F:RNA polymerase II cis-regulatory region sequence-specific DNA binding"/>
    <property type="evidence" value="ECO:0007669"/>
    <property type="project" value="InterPro"/>
</dbReference>
<evidence type="ECO:0000259" key="8">
    <source>
        <dbReference type="PROSITE" id="PS50157"/>
    </source>
</evidence>
<dbReference type="Pfam" id="PF00096">
    <property type="entry name" value="zf-C2H2"/>
    <property type="match status" value="2"/>
</dbReference>
<keyword evidence="10" id="KW-1185">Reference proteome</keyword>
<evidence type="ECO:0000256" key="4">
    <source>
        <dbReference type="ARBA" id="ARBA00022771"/>
    </source>
</evidence>
<dbReference type="Proteomes" id="UP000053841">
    <property type="component" value="Unassembled WGS sequence"/>
</dbReference>
<keyword evidence="6" id="KW-0539">Nucleus</keyword>
<dbReference type="PANTHER" id="PTHR40626:SF13">
    <property type="entry name" value="RESPIRATION FACTOR 2-RELATED"/>
    <property type="match status" value="1"/>
</dbReference>
<keyword evidence="2" id="KW-0479">Metal-binding</keyword>
<dbReference type="FunFam" id="3.30.160.60:FF:002343">
    <property type="entry name" value="Zinc finger protein 33A"/>
    <property type="match status" value="1"/>
</dbReference>
<dbReference type="InterPro" id="IPR013087">
    <property type="entry name" value="Znf_C2H2_type"/>
</dbReference>
<dbReference type="GO" id="GO:0005634">
    <property type="term" value="C:nucleus"/>
    <property type="evidence" value="ECO:0007669"/>
    <property type="project" value="UniProtKB-SubCell"/>
</dbReference>
<dbReference type="RefSeq" id="XP_007715164.1">
    <property type="nucleotide sequence ID" value="XM_007716974.1"/>
</dbReference>
<dbReference type="Gene3D" id="3.30.160.60">
    <property type="entry name" value="Classic Zinc Finger"/>
    <property type="match status" value="2"/>
</dbReference>
<dbReference type="SMART" id="SM00355">
    <property type="entry name" value="ZnF_C2H2"/>
    <property type="match status" value="2"/>
</dbReference>
<dbReference type="InterPro" id="IPR051059">
    <property type="entry name" value="VerF-like"/>
</dbReference>
<evidence type="ECO:0000256" key="2">
    <source>
        <dbReference type="ARBA" id="ARBA00022723"/>
    </source>
</evidence>
<dbReference type="KEGG" id="bze:COCCADRAFT_103669"/>
<evidence type="ECO:0000313" key="10">
    <source>
        <dbReference type="Proteomes" id="UP000053841"/>
    </source>
</evidence>
<keyword evidence="4 7" id="KW-0863">Zinc-finger</keyword>
<gene>
    <name evidence="9" type="ORF">COCCADRAFT_103669</name>
</gene>
<dbReference type="HOGENOM" id="CLU_002678_42_24_1"/>
<feature type="domain" description="C2H2-type" evidence="8">
    <location>
        <begin position="35"/>
        <end position="58"/>
    </location>
</feature>
<keyword evidence="3" id="KW-0677">Repeat</keyword>
<sequence>MREKRGYVCDTCGKAYKRSEHCIRHQRSHTNEKPFKCKFCHRRYARKDLVVRHEKTLHNLVTRPQPSVNDRSHSIAS</sequence>
<dbReference type="EMBL" id="KI964697">
    <property type="protein sequence ID" value="EUC30521.1"/>
    <property type="molecule type" value="Genomic_DNA"/>
</dbReference>
<dbReference type="AlphaFoldDB" id="W6YGS7"/>
<accession>W6YGS7</accession>
<dbReference type="InterPro" id="IPR036236">
    <property type="entry name" value="Znf_C2H2_sf"/>
</dbReference>
<proteinExistence type="predicted"/>
<evidence type="ECO:0000256" key="1">
    <source>
        <dbReference type="ARBA" id="ARBA00004123"/>
    </source>
</evidence>
<dbReference type="PANTHER" id="PTHR40626">
    <property type="entry name" value="MIP31509P"/>
    <property type="match status" value="1"/>
</dbReference>
<dbReference type="SUPFAM" id="SSF57667">
    <property type="entry name" value="beta-beta-alpha zinc fingers"/>
    <property type="match status" value="1"/>
</dbReference>
<feature type="non-terminal residue" evidence="9">
    <location>
        <position position="77"/>
    </location>
</feature>
<comment type="subcellular location">
    <subcellularLocation>
        <location evidence="1">Nucleus</location>
    </subcellularLocation>
</comment>
<dbReference type="GO" id="GO:0008270">
    <property type="term" value="F:zinc ion binding"/>
    <property type="evidence" value="ECO:0007669"/>
    <property type="project" value="UniProtKB-KW"/>
</dbReference>
<evidence type="ECO:0000256" key="6">
    <source>
        <dbReference type="ARBA" id="ARBA00023242"/>
    </source>
</evidence>
<keyword evidence="5" id="KW-0862">Zinc</keyword>
<evidence type="ECO:0000256" key="5">
    <source>
        <dbReference type="ARBA" id="ARBA00022833"/>
    </source>
</evidence>
<evidence type="ECO:0000256" key="3">
    <source>
        <dbReference type="ARBA" id="ARBA00022737"/>
    </source>
</evidence>
<dbReference type="PROSITE" id="PS50157">
    <property type="entry name" value="ZINC_FINGER_C2H2_2"/>
    <property type="match status" value="2"/>
</dbReference>
<dbReference type="GeneID" id="19142826"/>
<dbReference type="GO" id="GO:0000785">
    <property type="term" value="C:chromatin"/>
    <property type="evidence" value="ECO:0007669"/>
    <property type="project" value="TreeGrafter"/>
</dbReference>
<reference evidence="9 10" key="1">
    <citation type="journal article" date="2013" name="PLoS Genet.">
        <title>Comparative genome structure, secondary metabolite, and effector coding capacity across Cochliobolus pathogens.</title>
        <authorList>
            <person name="Condon B.J."/>
            <person name="Leng Y."/>
            <person name="Wu D."/>
            <person name="Bushley K.E."/>
            <person name="Ohm R.A."/>
            <person name="Otillar R."/>
            <person name="Martin J."/>
            <person name="Schackwitz W."/>
            <person name="Grimwood J."/>
            <person name="MohdZainudin N."/>
            <person name="Xue C."/>
            <person name="Wang R."/>
            <person name="Manning V.A."/>
            <person name="Dhillon B."/>
            <person name="Tu Z.J."/>
            <person name="Steffenson B.J."/>
            <person name="Salamov A."/>
            <person name="Sun H."/>
            <person name="Lowry S."/>
            <person name="LaButti K."/>
            <person name="Han J."/>
            <person name="Copeland A."/>
            <person name="Lindquist E."/>
            <person name="Barry K."/>
            <person name="Schmutz J."/>
            <person name="Baker S.E."/>
            <person name="Ciuffetti L.M."/>
            <person name="Grigoriev I.V."/>
            <person name="Zhong S."/>
            <person name="Turgeon B.G."/>
        </authorList>
    </citation>
    <scope>NUCLEOTIDE SEQUENCE [LARGE SCALE GENOMIC DNA]</scope>
    <source>
        <strain evidence="9 10">26-R-13</strain>
    </source>
</reference>
<dbReference type="PROSITE" id="PS00028">
    <property type="entry name" value="ZINC_FINGER_C2H2_1"/>
    <property type="match status" value="2"/>
</dbReference>
<dbReference type="OrthoDB" id="10018191at2759"/>
<organism evidence="9 10">
    <name type="scientific">Cochliobolus carbonum (strain 26-R-13)</name>
    <name type="common">Maize leaf spot fungus</name>
    <name type="synonym">Bipolaris zeicola</name>
    <dbReference type="NCBI Taxonomy" id="930089"/>
    <lineage>
        <taxon>Eukaryota</taxon>
        <taxon>Fungi</taxon>
        <taxon>Dikarya</taxon>
        <taxon>Ascomycota</taxon>
        <taxon>Pezizomycotina</taxon>
        <taxon>Dothideomycetes</taxon>
        <taxon>Pleosporomycetidae</taxon>
        <taxon>Pleosporales</taxon>
        <taxon>Pleosporineae</taxon>
        <taxon>Pleosporaceae</taxon>
        <taxon>Bipolaris</taxon>
    </lineage>
</organism>
<evidence type="ECO:0000256" key="7">
    <source>
        <dbReference type="PROSITE-ProRule" id="PRU00042"/>
    </source>
</evidence>
<dbReference type="eggNOG" id="KOG1721">
    <property type="taxonomic scope" value="Eukaryota"/>
</dbReference>